<keyword evidence="5" id="KW-0805">Transcription regulation</keyword>
<dbReference type="PROSITE" id="PS51666">
    <property type="entry name" value="QLQ"/>
    <property type="match status" value="1"/>
</dbReference>
<evidence type="ECO:0000256" key="6">
    <source>
        <dbReference type="SAM" id="MobiDB-lite"/>
    </source>
</evidence>
<feature type="region of interest" description="Disordered" evidence="6">
    <location>
        <begin position="181"/>
        <end position="213"/>
    </location>
</feature>
<comment type="domain">
    <text evidence="5">The QLQ domain and WRC domain may be involved in protein-protein interaction and DNA-binding, respectively.</text>
</comment>
<dbReference type="Pfam" id="PF08880">
    <property type="entry name" value="QLQ"/>
    <property type="match status" value="1"/>
</dbReference>
<dbReference type="AlphaFoldDB" id="A0AA38TTB4"/>
<feature type="domain" description="QLQ" evidence="7">
    <location>
        <begin position="66"/>
        <end position="101"/>
    </location>
</feature>
<dbReference type="EMBL" id="JARYMX010000003">
    <property type="protein sequence ID" value="KAJ9556358.1"/>
    <property type="molecule type" value="Genomic_DNA"/>
</dbReference>
<proteinExistence type="inferred from homology"/>
<name>A0AA38TTB4_9ASTR</name>
<evidence type="ECO:0000256" key="2">
    <source>
        <dbReference type="ARBA" id="ARBA00008122"/>
    </source>
</evidence>
<feature type="short sequence motif" description="Bipartite nuclear localization signal" evidence="4">
    <location>
        <begin position="187"/>
        <end position="194"/>
    </location>
</feature>
<organism evidence="9 10">
    <name type="scientific">Centaurea solstitialis</name>
    <name type="common">yellow star-thistle</name>
    <dbReference type="NCBI Taxonomy" id="347529"/>
    <lineage>
        <taxon>Eukaryota</taxon>
        <taxon>Viridiplantae</taxon>
        <taxon>Streptophyta</taxon>
        <taxon>Embryophyta</taxon>
        <taxon>Tracheophyta</taxon>
        <taxon>Spermatophyta</taxon>
        <taxon>Magnoliopsida</taxon>
        <taxon>eudicotyledons</taxon>
        <taxon>Gunneridae</taxon>
        <taxon>Pentapetalae</taxon>
        <taxon>asterids</taxon>
        <taxon>campanulids</taxon>
        <taxon>Asterales</taxon>
        <taxon>Asteraceae</taxon>
        <taxon>Carduoideae</taxon>
        <taxon>Cardueae</taxon>
        <taxon>Centaureinae</taxon>
        <taxon>Centaurea</taxon>
    </lineage>
</organism>
<dbReference type="Proteomes" id="UP001172457">
    <property type="component" value="Chromosome 3"/>
</dbReference>
<evidence type="ECO:0000313" key="10">
    <source>
        <dbReference type="Proteomes" id="UP001172457"/>
    </source>
</evidence>
<dbReference type="GO" id="GO:0099402">
    <property type="term" value="P:plant organ development"/>
    <property type="evidence" value="ECO:0007669"/>
    <property type="project" value="UniProtKB-ARBA"/>
</dbReference>
<accession>A0AA38TTB4</accession>
<comment type="subcellular location">
    <subcellularLocation>
        <location evidence="1 4 5">Nucleus</location>
    </subcellularLocation>
</comment>
<comment type="similarity">
    <text evidence="2 5">Belongs to the GRF family.</text>
</comment>
<dbReference type="InterPro" id="IPR014977">
    <property type="entry name" value="WRC_dom"/>
</dbReference>
<comment type="caution">
    <text evidence="9">The sequence shown here is derived from an EMBL/GenBank/DDBJ whole genome shotgun (WGS) entry which is preliminary data.</text>
</comment>
<dbReference type="InterPro" id="IPR014978">
    <property type="entry name" value="Gln-Leu-Gln_QLQ"/>
</dbReference>
<gene>
    <name evidence="9" type="ORF">OSB04_010972</name>
</gene>
<evidence type="ECO:0000256" key="5">
    <source>
        <dbReference type="RuleBase" id="RU367127"/>
    </source>
</evidence>
<dbReference type="PANTHER" id="PTHR31602">
    <property type="entry name" value="GROWTH-REGULATING FACTOR 5"/>
    <property type="match status" value="1"/>
</dbReference>
<evidence type="ECO:0000256" key="1">
    <source>
        <dbReference type="ARBA" id="ARBA00004123"/>
    </source>
</evidence>
<evidence type="ECO:0000259" key="7">
    <source>
        <dbReference type="PROSITE" id="PS51666"/>
    </source>
</evidence>
<dbReference type="SMART" id="SM00951">
    <property type="entry name" value="QLQ"/>
    <property type="match status" value="1"/>
</dbReference>
<dbReference type="PANTHER" id="PTHR31602:SF8">
    <property type="entry name" value="GROWTH-REGULATING FACTOR 5"/>
    <property type="match status" value="1"/>
</dbReference>
<feature type="short sequence motif" description="Bipartite nuclear localization signal" evidence="4">
    <location>
        <begin position="159"/>
        <end position="169"/>
    </location>
</feature>
<dbReference type="GO" id="GO:0006355">
    <property type="term" value="P:regulation of DNA-templated transcription"/>
    <property type="evidence" value="ECO:0007669"/>
    <property type="project" value="InterPro"/>
</dbReference>
<evidence type="ECO:0000256" key="4">
    <source>
        <dbReference type="PROSITE-ProRule" id="PRU01002"/>
    </source>
</evidence>
<dbReference type="GO" id="GO:0006351">
    <property type="term" value="P:DNA-templated transcription"/>
    <property type="evidence" value="ECO:0007669"/>
    <property type="project" value="UniProtKB-UniRule"/>
</dbReference>
<feature type="compositionally biased region" description="Basic residues" evidence="6">
    <location>
        <begin position="184"/>
        <end position="193"/>
    </location>
</feature>
<evidence type="ECO:0000259" key="8">
    <source>
        <dbReference type="PROSITE" id="PS51667"/>
    </source>
</evidence>
<protein>
    <recommendedName>
        <fullName evidence="5">Growth-regulating factor</fullName>
    </recommendedName>
</protein>
<keyword evidence="5" id="KW-0010">Activator</keyword>
<sequence>MGHKRTYDLQLASANACRGGTPVVRYMPSFSVQGNDKNLWFLGVEEEMSGSTSVAVGGGGDVYRPPFTAVQWQELEHQALIYKYLVAGVPVPSDLVMPIRRSFEALSATLFHHPTYLKSKFVMPLFSGFLQILDGGFKLLSSSGYCSYYGKKFDPEPGRCRRTDGKKWRCSKDAYHESKYCERHMHRGRNRSRKPVESQSTSQSLSTAMSNITTVNTTGSVKRSYQNVSNTTSRSQSLYPITNSETIDFGSKVSKSQVDSSPYVTNNKGLRYAQGLTVNVDDQNYTSGVSGNVTGLGMDISIDGSRRLMTSQVPTNSLLKPQHDSYLQKGNSLQLNMTNTFDPTVDTSCMSKQRQQHPFFDSEIGSAGQVKHGQSMRQFFDEWPKAKEPWSNLDAATQLSMSMDPEFNARNACPPNGVGQM</sequence>
<feature type="domain" description="WRC" evidence="8">
    <location>
        <begin position="154"/>
        <end position="198"/>
    </location>
</feature>
<dbReference type="PROSITE" id="PS51667">
    <property type="entry name" value="WRC"/>
    <property type="match status" value="1"/>
</dbReference>
<reference evidence="9" key="1">
    <citation type="submission" date="2023-03" db="EMBL/GenBank/DDBJ databases">
        <title>Chromosome-scale reference genome and RAD-based genetic map of yellow starthistle (Centaurea solstitialis) reveal putative structural variation and QTLs associated with invader traits.</title>
        <authorList>
            <person name="Reatini B."/>
            <person name="Cang F.A."/>
            <person name="Jiang Q."/>
            <person name="Mckibben M.T.W."/>
            <person name="Barker M.S."/>
            <person name="Rieseberg L.H."/>
            <person name="Dlugosch K.M."/>
        </authorList>
    </citation>
    <scope>NUCLEOTIDE SEQUENCE</scope>
    <source>
        <strain evidence="9">CAN-66</strain>
        <tissue evidence="9">Leaf</tissue>
    </source>
</reference>
<dbReference type="GO" id="GO:0005524">
    <property type="term" value="F:ATP binding"/>
    <property type="evidence" value="ECO:0007669"/>
    <property type="project" value="UniProtKB-UniRule"/>
</dbReference>
<dbReference type="InterPro" id="IPR031137">
    <property type="entry name" value="GRF"/>
</dbReference>
<comment type="function">
    <text evidence="5">Transcription activator.</text>
</comment>
<feature type="compositionally biased region" description="Polar residues" evidence="6">
    <location>
        <begin position="197"/>
        <end position="213"/>
    </location>
</feature>
<keyword evidence="5" id="KW-0804">Transcription</keyword>
<keyword evidence="3 4" id="KW-0539">Nucleus</keyword>
<evidence type="ECO:0000313" key="9">
    <source>
        <dbReference type="EMBL" id="KAJ9556358.1"/>
    </source>
</evidence>
<dbReference type="Pfam" id="PF08879">
    <property type="entry name" value="WRC"/>
    <property type="match status" value="1"/>
</dbReference>
<evidence type="ECO:0000256" key="3">
    <source>
        <dbReference type="ARBA" id="ARBA00023242"/>
    </source>
</evidence>
<keyword evidence="10" id="KW-1185">Reference proteome</keyword>
<dbReference type="GO" id="GO:0005634">
    <property type="term" value="C:nucleus"/>
    <property type="evidence" value="ECO:0007669"/>
    <property type="project" value="UniProtKB-SubCell"/>
</dbReference>